<dbReference type="InterPro" id="IPR024395">
    <property type="entry name" value="CLASP_N_dom"/>
</dbReference>
<dbReference type="Gene3D" id="1.25.10.10">
    <property type="entry name" value="Leucine-rich Repeat Variant"/>
    <property type="match status" value="1"/>
</dbReference>
<dbReference type="PROSITE" id="PS50077">
    <property type="entry name" value="HEAT_REPEAT"/>
    <property type="match status" value="1"/>
</dbReference>
<name>A0A0D7BX81_9AGAR</name>
<organism evidence="12 13">
    <name type="scientific">Cylindrobasidium torrendii FP15055 ss-10</name>
    <dbReference type="NCBI Taxonomy" id="1314674"/>
    <lineage>
        <taxon>Eukaryota</taxon>
        <taxon>Fungi</taxon>
        <taxon>Dikarya</taxon>
        <taxon>Basidiomycota</taxon>
        <taxon>Agaricomycotina</taxon>
        <taxon>Agaricomycetes</taxon>
        <taxon>Agaricomycetidae</taxon>
        <taxon>Agaricales</taxon>
        <taxon>Marasmiineae</taxon>
        <taxon>Physalacriaceae</taxon>
        <taxon>Cylindrobasidium</taxon>
    </lineage>
</organism>
<feature type="compositionally biased region" description="Acidic residues" evidence="10">
    <location>
        <begin position="693"/>
        <end position="738"/>
    </location>
</feature>
<dbReference type="GO" id="GO:1902903">
    <property type="term" value="P:regulation of supramolecular fiber organization"/>
    <property type="evidence" value="ECO:0007669"/>
    <property type="project" value="UniProtKB-ARBA"/>
</dbReference>
<dbReference type="STRING" id="1314674.A0A0D7BX81"/>
<evidence type="ECO:0000259" key="11">
    <source>
        <dbReference type="SMART" id="SM01349"/>
    </source>
</evidence>
<evidence type="ECO:0000256" key="10">
    <source>
        <dbReference type="SAM" id="MobiDB-lite"/>
    </source>
</evidence>
<sequence>MALKCTSAADVNFYINDLSGHLCLAESEETWDKISGAIAKISSVVNNGGCDYPDALVAALRPLGSSITGAMKSERTRLSGTALDFVAELASNLGPNFEPLIHTYFPVCLALCARTNKVVVNRSRAGVMATIECTQHPSVFPYIMNVMKDKSASLRIIAAESILACLNCFNPPDLEKDVRARDIELFIKNASRDANADVRKIGKKIFDSYKTLLPDRVDSFTAPLTPTIRKFLNVTGNAAPRKPAAPSAVNKKLFASSTSAVQPSTTTSSLASSTSNKAKNPLAKSASSTLQSTSSTNARPVAAPVRANNMSSSKAMPPPAMPARPTLPPKAATTSQPNLAPPHRNAGLTRQTSRAALTSSSSTTTSKAKRPEVAPVAFPSSSTPEPVDVMHSTPASPPRPEPFRPVHSRTRSLFGRMKNPQAALLQLGKKPEPKAKPVVVAKPAADRKPPIDKKAASGSKAVPPADKNAPLPKDPAPKKPVPAAKKPVPVVEKKPAVERKPGVPTARAAIAAAKSVMTAAKATVRDRQPPTGTFVPTKKAAPANTAASSKPAWGASTTKKPEPRKAEPARAGAKGRPVSRVETSRPGSRMESSRSASRLEHVRSASRMDNSRTISGLDSSRSMSRIGSRPTSRVDSRPGSRIGKPISRVGTPVLPAAPSPEVDQPEEEQEQEQAEDSEEDVAVDTQTDTEQLVADEEDVPQTEADIQVEEDTSDEEIVVQSEDEVDEEDVNIQADEEDVHMGEDKPISPVEAAPAQDSLPTDVFVVEEAERTASPIFIAPHQPEQADGPNIIVAGPSPQPSTPRAEQERRAWEARQLEKTPITSLLASIEQGFMFTPGSPLSPPASYLNRSFNDSTNLGMPFPLTFGGDGSRFGSDPKEAREAEALMMGRELEGEENTTIQ</sequence>
<proteinExistence type="inferred from homology"/>
<dbReference type="EMBL" id="KN880431">
    <property type="protein sequence ID" value="KIY74241.1"/>
    <property type="molecule type" value="Genomic_DNA"/>
</dbReference>
<dbReference type="PANTHER" id="PTHR21567:SF60">
    <property type="entry name" value="CLASP N-TERMINAL DOMAIN-CONTAINING PROTEIN"/>
    <property type="match status" value="1"/>
</dbReference>
<dbReference type="SUPFAM" id="SSF48371">
    <property type="entry name" value="ARM repeat"/>
    <property type="match status" value="1"/>
</dbReference>
<evidence type="ECO:0000256" key="4">
    <source>
        <dbReference type="ARBA" id="ARBA00022618"/>
    </source>
</evidence>
<keyword evidence="8" id="KW-0206">Cytoskeleton</keyword>
<dbReference type="InterPro" id="IPR021133">
    <property type="entry name" value="HEAT_type_2"/>
</dbReference>
<reference evidence="12 13" key="1">
    <citation type="journal article" date="2015" name="Fungal Genet. Biol.">
        <title>Evolution of novel wood decay mechanisms in Agaricales revealed by the genome sequences of Fistulina hepatica and Cylindrobasidium torrendii.</title>
        <authorList>
            <person name="Floudas D."/>
            <person name="Held B.W."/>
            <person name="Riley R."/>
            <person name="Nagy L.G."/>
            <person name="Koehler G."/>
            <person name="Ransdell A.S."/>
            <person name="Younus H."/>
            <person name="Chow J."/>
            <person name="Chiniquy J."/>
            <person name="Lipzen A."/>
            <person name="Tritt A."/>
            <person name="Sun H."/>
            <person name="Haridas S."/>
            <person name="LaButti K."/>
            <person name="Ohm R.A."/>
            <person name="Kues U."/>
            <person name="Blanchette R.A."/>
            <person name="Grigoriev I.V."/>
            <person name="Minto R.E."/>
            <person name="Hibbett D.S."/>
        </authorList>
    </citation>
    <scope>NUCLEOTIDE SEQUENCE [LARGE SCALE GENOMIC DNA]</scope>
    <source>
        <strain evidence="12 13">FP15055 ss-10</strain>
    </source>
</reference>
<dbReference type="InterPro" id="IPR016024">
    <property type="entry name" value="ARM-type_fold"/>
</dbReference>
<evidence type="ECO:0000256" key="2">
    <source>
        <dbReference type="ARBA" id="ARBA00009549"/>
    </source>
</evidence>
<dbReference type="PANTHER" id="PTHR21567">
    <property type="entry name" value="CLASP"/>
    <property type="match status" value="1"/>
</dbReference>
<dbReference type="SMART" id="SM01349">
    <property type="entry name" value="TOG"/>
    <property type="match status" value="1"/>
</dbReference>
<dbReference type="GO" id="GO:0031110">
    <property type="term" value="P:regulation of microtubule polymerization or depolymerization"/>
    <property type="evidence" value="ECO:0007669"/>
    <property type="project" value="UniProtKB-ARBA"/>
</dbReference>
<accession>A0A0D7BX81</accession>
<dbReference type="Pfam" id="PF12348">
    <property type="entry name" value="CLASP_N"/>
    <property type="match status" value="1"/>
</dbReference>
<dbReference type="GO" id="GO:0005815">
    <property type="term" value="C:microtubule organizing center"/>
    <property type="evidence" value="ECO:0007669"/>
    <property type="project" value="TreeGrafter"/>
</dbReference>
<gene>
    <name evidence="12" type="ORF">CYLTODRAFT_484571</name>
</gene>
<keyword evidence="7" id="KW-0498">Mitosis</keyword>
<dbReference type="OrthoDB" id="46159at2759"/>
<feature type="repeat" description="HEAT" evidence="9">
    <location>
        <begin position="139"/>
        <end position="177"/>
    </location>
</feature>
<feature type="compositionally biased region" description="Pro residues" evidence="10">
    <location>
        <begin position="316"/>
        <end position="328"/>
    </location>
</feature>
<dbReference type="InterPro" id="IPR034085">
    <property type="entry name" value="TOG"/>
</dbReference>
<evidence type="ECO:0000256" key="7">
    <source>
        <dbReference type="ARBA" id="ARBA00022776"/>
    </source>
</evidence>
<keyword evidence="4" id="KW-0132">Cell division</keyword>
<dbReference type="InterPro" id="IPR011989">
    <property type="entry name" value="ARM-like"/>
</dbReference>
<feature type="compositionally biased region" description="Acidic residues" evidence="10">
    <location>
        <begin position="663"/>
        <end position="682"/>
    </location>
</feature>
<feature type="region of interest" description="Disordered" evidence="10">
    <location>
        <begin position="256"/>
        <end position="759"/>
    </location>
</feature>
<evidence type="ECO:0000256" key="9">
    <source>
        <dbReference type="PROSITE-ProRule" id="PRU00103"/>
    </source>
</evidence>
<evidence type="ECO:0000256" key="6">
    <source>
        <dbReference type="ARBA" id="ARBA00022737"/>
    </source>
</evidence>
<dbReference type="Proteomes" id="UP000054007">
    <property type="component" value="Unassembled WGS sequence"/>
</dbReference>
<keyword evidence="13" id="KW-1185">Reference proteome</keyword>
<keyword evidence="7" id="KW-0131">Cell cycle</keyword>
<dbReference type="GO" id="GO:0008017">
    <property type="term" value="F:microtubule binding"/>
    <property type="evidence" value="ECO:0007669"/>
    <property type="project" value="TreeGrafter"/>
</dbReference>
<comment type="similarity">
    <text evidence="2">Belongs to the CLASP family.</text>
</comment>
<feature type="compositionally biased region" description="Low complexity" evidence="10">
    <location>
        <begin position="481"/>
        <end position="490"/>
    </location>
</feature>
<feature type="compositionally biased region" description="Low complexity" evidence="10">
    <location>
        <begin position="285"/>
        <end position="296"/>
    </location>
</feature>
<feature type="compositionally biased region" description="Low complexity" evidence="10">
    <location>
        <begin position="349"/>
        <end position="366"/>
    </location>
</feature>
<evidence type="ECO:0000313" key="13">
    <source>
        <dbReference type="Proteomes" id="UP000054007"/>
    </source>
</evidence>
<evidence type="ECO:0000256" key="5">
    <source>
        <dbReference type="ARBA" id="ARBA00022701"/>
    </source>
</evidence>
<feature type="domain" description="TOG" evidence="11">
    <location>
        <begin position="17"/>
        <end position="245"/>
    </location>
</feature>
<feature type="compositionally biased region" description="Low complexity" evidence="10">
    <location>
        <begin position="508"/>
        <end position="522"/>
    </location>
</feature>
<dbReference type="GO" id="GO:0005876">
    <property type="term" value="C:spindle microtubule"/>
    <property type="evidence" value="ECO:0007669"/>
    <property type="project" value="TreeGrafter"/>
</dbReference>
<feature type="compositionally biased region" description="Basic and acidic residues" evidence="10">
    <location>
        <begin position="491"/>
        <end position="501"/>
    </location>
</feature>
<feature type="compositionally biased region" description="Basic and acidic residues" evidence="10">
    <location>
        <begin position="444"/>
        <end position="455"/>
    </location>
</feature>
<evidence type="ECO:0000256" key="8">
    <source>
        <dbReference type="ARBA" id="ARBA00023212"/>
    </source>
</evidence>
<feature type="region of interest" description="Disordered" evidence="10">
    <location>
        <begin position="776"/>
        <end position="810"/>
    </location>
</feature>
<dbReference type="GO" id="GO:0090307">
    <property type="term" value="P:mitotic spindle assembly"/>
    <property type="evidence" value="ECO:0007669"/>
    <property type="project" value="TreeGrafter"/>
</dbReference>
<evidence type="ECO:0000313" key="12">
    <source>
        <dbReference type="EMBL" id="KIY74241.1"/>
    </source>
</evidence>
<dbReference type="AlphaFoldDB" id="A0A0D7BX81"/>
<feature type="compositionally biased region" description="Basic and acidic residues" evidence="10">
    <location>
        <begin position="559"/>
        <end position="568"/>
    </location>
</feature>
<keyword evidence="6" id="KW-0677">Repeat</keyword>
<dbReference type="GO" id="GO:0051301">
    <property type="term" value="P:cell division"/>
    <property type="evidence" value="ECO:0007669"/>
    <property type="project" value="UniProtKB-KW"/>
</dbReference>
<feature type="compositionally biased region" description="Low complexity" evidence="10">
    <location>
        <begin position="264"/>
        <end position="275"/>
    </location>
</feature>
<comment type="subcellular location">
    <subcellularLocation>
        <location evidence="1">Cytoplasm</location>
        <location evidence="1">Cytoskeleton</location>
        <location evidence="1">Spindle</location>
    </subcellularLocation>
</comment>
<dbReference type="GO" id="GO:0005881">
    <property type="term" value="C:cytoplasmic microtubule"/>
    <property type="evidence" value="ECO:0007669"/>
    <property type="project" value="TreeGrafter"/>
</dbReference>
<keyword evidence="3" id="KW-0963">Cytoplasm</keyword>
<protein>
    <recommendedName>
        <fullName evidence="11">TOG domain-containing protein</fullName>
    </recommendedName>
</protein>
<evidence type="ECO:0000256" key="3">
    <source>
        <dbReference type="ARBA" id="ARBA00022490"/>
    </source>
</evidence>
<keyword evidence="5" id="KW-0493">Microtubule</keyword>
<feature type="compositionally biased region" description="Polar residues" evidence="10">
    <location>
        <begin position="607"/>
        <end position="631"/>
    </location>
</feature>
<dbReference type="GO" id="GO:1990023">
    <property type="term" value="C:mitotic spindle midzone"/>
    <property type="evidence" value="ECO:0007669"/>
    <property type="project" value="TreeGrafter"/>
</dbReference>
<evidence type="ECO:0000256" key="1">
    <source>
        <dbReference type="ARBA" id="ARBA00004186"/>
    </source>
</evidence>
<feature type="compositionally biased region" description="Low complexity" evidence="10">
    <location>
        <begin position="536"/>
        <end position="552"/>
    </location>
</feature>